<dbReference type="SUPFAM" id="SSF48371">
    <property type="entry name" value="ARM repeat"/>
    <property type="match status" value="1"/>
</dbReference>
<dbReference type="KEGG" id="nhl:Nhal_4033"/>
<organism evidence="2 3">
    <name type="scientific">Nitrosococcus halophilus (strain Nc4)</name>
    <dbReference type="NCBI Taxonomy" id="472759"/>
    <lineage>
        <taxon>Bacteria</taxon>
        <taxon>Pseudomonadati</taxon>
        <taxon>Pseudomonadota</taxon>
        <taxon>Gammaproteobacteria</taxon>
        <taxon>Chromatiales</taxon>
        <taxon>Chromatiaceae</taxon>
        <taxon>Nitrosococcus</taxon>
    </lineage>
</organism>
<dbReference type="Pfam" id="PF13401">
    <property type="entry name" value="AAA_22"/>
    <property type="match status" value="1"/>
</dbReference>
<sequence>MASRKRPADGERAAMVGYKAQYTIAADLIYCALLEGTLEWFRVADPEAGQVDDIQISSEGRLDAFQVKWAENTENISFTDLTKEDQTRSGEQRPSLVRQLADGWDRLSRAYPDRQVHVHLISRHIPSTRARIPHGEPAPDQPHFQGFLRDCWSNRTWVVHGLGNAPACWRPVLDALQKASQLDQPRFLEFLRACEFRFNYRLPEVDTLGGRDSRQRVEDIDRLTILFLDMAGGERRTVQLDRDEILKRLGWETRFKARFSHEFPIDDLYQPIKATVADLDESLHQLNRGYLALIGTPGSGKSTTLTHTLRYKKGYRLVRYYAFVPDSPFQGRGEASHFLHDVCLALQRQGFHGEQPRSQPTTREGYQELLSEQLTQIHRKWAEDGILTLILVDGLDHIEREQTPERSLLADLPHPDSIPKGVLFILGTQTLELKGLSPAIKVHLREQGRTLAIKPLDREAVFAMLDDANFPIHLTAAQKEEVFRLSDGHPLALIYLVQRLCLAVGEEQLQGLLAETDPYRGHIEQSYELYWQKLESNRALVELFALIARMRVPPNPKALVDWVEEATVAEFLKQAQHYFRKETDTRWHFFHNSFRQFILDKTSRDLFGDYDDKRHRDYHRKLADYAAASGTDLSWTWEEIYHCAYADDWDAVLKLGQQDRFRQQFFTLRPLEAIREDITLVLRAARARQDALVIIRCLLIEHELGERQFTLDQIDLPGLLLAVKGVEAARDYALDGRHLRISAIEALHLCAHLMDARARETARMIFNAAEPLELLSGANRISATDTEGSDLDRLEAWARVAHHFRPLDQIFTAISQLRVDINKDHAWEAVDSEREVEPVHDLALNALIDEVFESGDSTQLDALVSHLQSREDAEKWLIYLDFQTCLRRSPEDSTGQALDRLLEWAQTAELDKDDRLLIAEFLLRIRNDREEAARWIEGIGQPPLYQWGKFRHHRKNLSPFSWRIRLNRLLAALGRAMEPTVAVPSSEEPQHQGTVLFERHLVIIANLWGRAWAGDVWTPSAVVSELRSALRLFRRDFLEARDWYGWYELESAAQDFFRFAIQAAATHGMAAVQALSKAFEERWAKDKGFWSVDWRQEISIALYEADDLRERLVNRLACIETEIGADNDIQSRINNYQRLTRAWIKLGETERAQKLLPKILQDTFGIYHDKDTQFSRWMEWLQRINSTFPGTTVEDVRQFAAVLVSLEQSNRGRDIQDAAIDLVKLVATWKPAYSLPLVEWLFDRHALHYTSAVNGLLLAALQDDDPPIEAIFAVARHLLIPFAAGVLPELAETLAARCHEVRSAQQAENLLADLARTIEIRAFPSIRLDWWKNLLIGLRKVGGEESEFSKRLPTTPTKRDGAGQPALTLKTGEILTTEDAQLRVRSYRELLSLIDTVESTEHFRWDSLVRPLAKGLTREQIYQLRESLSFFQPGYRVEALFAERLYALGFTEEALQIVEPLVNETRPQGWDRWFDGGSRQVILRALVTINPEVWRQRAIECLVDDYLADYRYPSNLLANLEDLSEILFEVPPLKALWEEIREHVYQLSDFADPKELPPDLDLTPDPTTSYEMLAYFSFRAADIPIPEIREMAHRTLCRMVLDRLGDNPLQLELANFLGDKGIRPIQALAVLESVYPERPDFIGSFADQLSVLCASPDFVVRRMALGLVRPLAIEPEQVSDDRRRLPSIFKLELPSLQNTEEAVPTHVLKPGEVFPDTHDPLEMVQPFKSDLTLLYKLTGLPLPNLLARTTALKRALAPEKEWNKAAEEKLRIWLRAMKLEITYHRPRPQVALLAISYLVAELLDAGRLDSRSQNFLEGWFRRHDSALSLREPIARLECIHMPSPRIMGPYPDTAWVEKGAEAIEVFVPILANGFVVLGELTCIRSLDWKTPTEYRFSMVCHPDWPTPGQIDSADQFFPWCSDWNVCDYPKLSGADEPSTVIYGRPYQVDWGGGNWLALNPSLALALGWQLASEGLFRWIDSNGELMAESLWWMDGPIDRSPPRIDEVCGEGWLVIATNRAVDIISRAVGQAKWVGAVLRQYRGDDGQLVHRFATSRESWPLARR</sequence>
<dbReference type="HOGENOM" id="CLU_001609_0_0_6"/>
<dbReference type="InterPro" id="IPR049945">
    <property type="entry name" value="AAA_22"/>
</dbReference>
<reference evidence="2 3" key="1">
    <citation type="submission" date="2009-10" db="EMBL/GenBank/DDBJ databases">
        <title>Complete genome sequence of Nitrosococcus halophilus Nc4, a salt-adapted, aerobic obligate ammonia-oxidizing sulfur purple bacterium.</title>
        <authorList>
            <consortium name="US DOE Joint Genome Institute"/>
            <person name="Campbell M.A."/>
            <person name="Malfatti S.A."/>
            <person name="Chain P.S.G."/>
            <person name="Heidelberg J.F."/>
            <person name="Ward N.L."/>
            <person name="Ward B.B."/>
            <person name="Klotz M.G."/>
        </authorList>
    </citation>
    <scope>NUCLEOTIDE SEQUENCE [LARGE SCALE GENOMIC DNA]</scope>
    <source>
        <strain evidence="3">Nc4</strain>
        <plasmid evidence="3">Plasmid pNHAL01</plasmid>
    </source>
</reference>
<proteinExistence type="predicted"/>
<accession>D5C5I5</accession>
<feature type="domain" description="ORC1/DEAH AAA+ ATPase" evidence="1">
    <location>
        <begin position="287"/>
        <end position="415"/>
    </location>
</feature>
<evidence type="ECO:0000313" key="2">
    <source>
        <dbReference type="EMBL" id="ADE17039.1"/>
    </source>
</evidence>
<dbReference type="eggNOG" id="COG0470">
    <property type="taxonomic scope" value="Bacteria"/>
</dbReference>
<dbReference type="GO" id="GO:0016887">
    <property type="term" value="F:ATP hydrolysis activity"/>
    <property type="evidence" value="ECO:0007669"/>
    <property type="project" value="InterPro"/>
</dbReference>
<keyword evidence="2" id="KW-0614">Plasmid</keyword>
<name>D5C5I5_NITHN</name>
<dbReference type="OrthoDB" id="898678at2"/>
<dbReference type="SUPFAM" id="SSF52540">
    <property type="entry name" value="P-loop containing nucleoside triphosphate hydrolases"/>
    <property type="match status" value="1"/>
</dbReference>
<gene>
    <name evidence="2" type="ORF">Nhal_4033</name>
</gene>
<evidence type="ECO:0000313" key="3">
    <source>
        <dbReference type="Proteomes" id="UP000001844"/>
    </source>
</evidence>
<geneLocation type="plasmid" evidence="2 3">
    <name>pNHAL01</name>
</geneLocation>
<keyword evidence="3" id="KW-1185">Reference proteome</keyword>
<evidence type="ECO:0000259" key="1">
    <source>
        <dbReference type="Pfam" id="PF13401"/>
    </source>
</evidence>
<dbReference type="InterPro" id="IPR016024">
    <property type="entry name" value="ARM-type_fold"/>
</dbReference>
<dbReference type="RefSeq" id="WP_013028141.1">
    <property type="nucleotide sequence ID" value="NC_013958.1"/>
</dbReference>
<protein>
    <recommendedName>
        <fullName evidence="1">ORC1/DEAH AAA+ ATPase domain-containing protein</fullName>
    </recommendedName>
</protein>
<dbReference type="Proteomes" id="UP000001844">
    <property type="component" value="Plasmid pNHAL01"/>
</dbReference>
<dbReference type="InterPro" id="IPR027417">
    <property type="entry name" value="P-loop_NTPase"/>
</dbReference>
<dbReference type="EMBL" id="CP001799">
    <property type="protein sequence ID" value="ADE17039.1"/>
    <property type="molecule type" value="Genomic_DNA"/>
</dbReference>